<dbReference type="GO" id="GO:0005576">
    <property type="term" value="C:extracellular region"/>
    <property type="evidence" value="ECO:0007669"/>
    <property type="project" value="UniProtKB-SubCell"/>
</dbReference>
<dbReference type="SMART" id="SM00155">
    <property type="entry name" value="PLDc"/>
    <property type="match status" value="2"/>
</dbReference>
<evidence type="ECO:0000256" key="6">
    <source>
        <dbReference type="ARBA" id="ARBA00022525"/>
    </source>
</evidence>
<dbReference type="Pfam" id="PF13091">
    <property type="entry name" value="PLDc_2"/>
    <property type="match status" value="2"/>
</dbReference>
<keyword evidence="14" id="KW-1208">Phospholipid metabolism</keyword>
<dbReference type="InterPro" id="IPR027379">
    <property type="entry name" value="CLS_N"/>
</dbReference>
<gene>
    <name evidence="18" type="primary">cls</name>
    <name evidence="18" type="ORF">GCM10009069_11340</name>
</gene>
<dbReference type="InterPro" id="IPR001736">
    <property type="entry name" value="PLipase_D/transphosphatidylase"/>
</dbReference>
<dbReference type="Pfam" id="PF13396">
    <property type="entry name" value="PLDc_N"/>
    <property type="match status" value="1"/>
</dbReference>
<evidence type="ECO:0000256" key="1">
    <source>
        <dbReference type="ARBA" id="ARBA00003145"/>
    </source>
</evidence>
<evidence type="ECO:0000256" key="10">
    <source>
        <dbReference type="ARBA" id="ARBA00022989"/>
    </source>
</evidence>
<evidence type="ECO:0000256" key="4">
    <source>
        <dbReference type="ARBA" id="ARBA00022475"/>
    </source>
</evidence>
<keyword evidence="8 16" id="KW-0812">Transmembrane</keyword>
<evidence type="ECO:0000256" key="13">
    <source>
        <dbReference type="ARBA" id="ARBA00023209"/>
    </source>
</evidence>
<dbReference type="PROSITE" id="PS50035">
    <property type="entry name" value="PLD"/>
    <property type="match status" value="2"/>
</dbReference>
<name>A0A8J3CRV1_9PROT</name>
<feature type="domain" description="PLD phosphodiesterase" evidence="17">
    <location>
        <begin position="400"/>
        <end position="427"/>
    </location>
</feature>
<organism evidence="18 19">
    <name type="scientific">Algimonas arctica</name>
    <dbReference type="NCBI Taxonomy" id="1479486"/>
    <lineage>
        <taxon>Bacteria</taxon>
        <taxon>Pseudomonadati</taxon>
        <taxon>Pseudomonadota</taxon>
        <taxon>Alphaproteobacteria</taxon>
        <taxon>Maricaulales</taxon>
        <taxon>Robiginitomaculaceae</taxon>
        <taxon>Algimonas</taxon>
    </lineage>
</organism>
<feature type="transmembrane region" description="Helical" evidence="16">
    <location>
        <begin position="7"/>
        <end position="28"/>
    </location>
</feature>
<comment type="function">
    <text evidence="1">Could be a virulence factor.</text>
</comment>
<dbReference type="GO" id="GO:0008808">
    <property type="term" value="F:cardiolipin synthase activity"/>
    <property type="evidence" value="ECO:0007669"/>
    <property type="project" value="UniProtKB-UniRule"/>
</dbReference>
<dbReference type="SUPFAM" id="SSF56024">
    <property type="entry name" value="Phospholipase D/nuclease"/>
    <property type="match status" value="2"/>
</dbReference>
<keyword evidence="12 16" id="KW-0472">Membrane</keyword>
<evidence type="ECO:0000256" key="14">
    <source>
        <dbReference type="ARBA" id="ARBA00023264"/>
    </source>
</evidence>
<comment type="caution">
    <text evidence="18">The sequence shown here is derived from an EMBL/GenBank/DDBJ whole genome shotgun (WGS) entry which is preliminary data.</text>
</comment>
<accession>A0A8J3CRV1</accession>
<reference evidence="18" key="2">
    <citation type="submission" date="2020-09" db="EMBL/GenBank/DDBJ databases">
        <authorList>
            <person name="Sun Q."/>
            <person name="Kim S."/>
        </authorList>
    </citation>
    <scope>NUCLEOTIDE SEQUENCE</scope>
    <source>
        <strain evidence="18">KCTC 32513</strain>
    </source>
</reference>
<feature type="transmembrane region" description="Helical" evidence="16">
    <location>
        <begin position="34"/>
        <end position="54"/>
    </location>
</feature>
<evidence type="ECO:0000256" key="11">
    <source>
        <dbReference type="ARBA" id="ARBA00023098"/>
    </source>
</evidence>
<dbReference type="InterPro" id="IPR022924">
    <property type="entry name" value="Cardiolipin_synthase"/>
</dbReference>
<dbReference type="Gene3D" id="3.30.870.10">
    <property type="entry name" value="Endonuclease Chain A"/>
    <property type="match status" value="2"/>
</dbReference>
<evidence type="ECO:0000256" key="8">
    <source>
        <dbReference type="ARBA" id="ARBA00022692"/>
    </source>
</evidence>
<protein>
    <recommendedName>
        <fullName evidence="15">Cardiolipin synthase</fullName>
        <ecNumber evidence="15">2.7.8.-</ecNumber>
    </recommendedName>
</protein>
<evidence type="ECO:0000256" key="12">
    <source>
        <dbReference type="ARBA" id="ARBA00023136"/>
    </source>
</evidence>
<sequence>MHLTSPLFVLVHILVTLTLSLTIISRRINVATTLSWIILLSVLPIIGPTLYFLFGSHSLGRKRDKAGWSIRQHYQKDFGIGKRRVDRKDLPVADYLQDLSWMLSMQTGFFPASGNRYKLFSESPPLIAAIVDDIDAAQESVYLEFYIVEPKGSIVKVLEALERSAKRGVDTRLMVDDIGGRPFFTSNWNKRLSQAGVDVVKSLSVNPMKAFSKRTDLRNHRKLIVIDRDIGYTGSYNLTDPVKFKQGKGYGEWVDVMVRLEGHIVSSLSCVFNTDYIFDSQGMDYTKDDLNALADDGDEKPEFSEGAVMQLVPSGPEMQTSVIHELIAASIFGARKTVTVVTPYFVPDETIQLALINAAHRGVRVRLIVPKRVDSIMARHAGESTFDNLISAGIGVYRFKGGMLHTKLVQIDDQMTLIGTANVDMRSFYLNLEMTLCVYDTDFAAQINQLVGQYLKGSEILDPDQWKTRGHVLRWKENILRLASPLL</sequence>
<evidence type="ECO:0000256" key="2">
    <source>
        <dbReference type="ARBA" id="ARBA00004613"/>
    </source>
</evidence>
<keyword evidence="9" id="KW-0677">Repeat</keyword>
<keyword evidence="6" id="KW-0964">Secreted</keyword>
<evidence type="ECO:0000313" key="18">
    <source>
        <dbReference type="EMBL" id="GHA89920.1"/>
    </source>
</evidence>
<evidence type="ECO:0000256" key="3">
    <source>
        <dbReference type="ARBA" id="ARBA00004651"/>
    </source>
</evidence>
<dbReference type="GO" id="GO:0032049">
    <property type="term" value="P:cardiolipin biosynthetic process"/>
    <property type="evidence" value="ECO:0007669"/>
    <property type="project" value="UniProtKB-UniRule"/>
</dbReference>
<keyword evidence="5" id="KW-0444">Lipid biosynthesis</keyword>
<dbReference type="InterPro" id="IPR025202">
    <property type="entry name" value="PLD-like_dom"/>
</dbReference>
<keyword evidence="7" id="KW-0808">Transferase</keyword>
<dbReference type="RefSeq" id="WP_189496297.1">
    <property type="nucleotide sequence ID" value="NZ_BMZH01000003.1"/>
</dbReference>
<reference evidence="18" key="1">
    <citation type="journal article" date="2014" name="Int. J. Syst. Evol. Microbiol.">
        <title>Complete genome sequence of Corynebacterium casei LMG S-19264T (=DSM 44701T), isolated from a smear-ripened cheese.</title>
        <authorList>
            <consortium name="US DOE Joint Genome Institute (JGI-PGF)"/>
            <person name="Walter F."/>
            <person name="Albersmeier A."/>
            <person name="Kalinowski J."/>
            <person name="Ruckert C."/>
        </authorList>
    </citation>
    <scope>NUCLEOTIDE SEQUENCE</scope>
    <source>
        <strain evidence="18">KCTC 32513</strain>
    </source>
</reference>
<evidence type="ECO:0000256" key="16">
    <source>
        <dbReference type="SAM" id="Phobius"/>
    </source>
</evidence>
<keyword evidence="19" id="KW-1185">Reference proteome</keyword>
<comment type="subcellular location">
    <subcellularLocation>
        <location evidence="3">Cell membrane</location>
        <topology evidence="3">Multi-pass membrane protein</topology>
    </subcellularLocation>
    <subcellularLocation>
        <location evidence="2">Secreted</location>
    </subcellularLocation>
</comment>
<dbReference type="GO" id="GO:0005886">
    <property type="term" value="C:plasma membrane"/>
    <property type="evidence" value="ECO:0007669"/>
    <property type="project" value="UniProtKB-SubCell"/>
</dbReference>
<dbReference type="Proteomes" id="UP000634004">
    <property type="component" value="Unassembled WGS sequence"/>
</dbReference>
<dbReference type="EMBL" id="BMZH01000003">
    <property type="protein sequence ID" value="GHA89920.1"/>
    <property type="molecule type" value="Genomic_DNA"/>
</dbReference>
<keyword evidence="11" id="KW-0443">Lipid metabolism</keyword>
<dbReference type="PANTHER" id="PTHR21248">
    <property type="entry name" value="CARDIOLIPIN SYNTHASE"/>
    <property type="match status" value="1"/>
</dbReference>
<keyword evidence="13" id="KW-0594">Phospholipid biosynthesis</keyword>
<keyword evidence="4" id="KW-1003">Cell membrane</keyword>
<feature type="domain" description="PLD phosphodiesterase" evidence="17">
    <location>
        <begin position="215"/>
        <end position="242"/>
    </location>
</feature>
<evidence type="ECO:0000256" key="9">
    <source>
        <dbReference type="ARBA" id="ARBA00022737"/>
    </source>
</evidence>
<dbReference type="NCBIfam" id="TIGR04265">
    <property type="entry name" value="bac_cardiolipin"/>
    <property type="match status" value="1"/>
</dbReference>
<dbReference type="AlphaFoldDB" id="A0A8J3CRV1"/>
<evidence type="ECO:0000256" key="7">
    <source>
        <dbReference type="ARBA" id="ARBA00022679"/>
    </source>
</evidence>
<evidence type="ECO:0000259" key="17">
    <source>
        <dbReference type="PROSITE" id="PS50035"/>
    </source>
</evidence>
<dbReference type="PANTHER" id="PTHR21248:SF22">
    <property type="entry name" value="PHOSPHOLIPASE D"/>
    <property type="match status" value="1"/>
</dbReference>
<evidence type="ECO:0000313" key="19">
    <source>
        <dbReference type="Proteomes" id="UP000634004"/>
    </source>
</evidence>
<dbReference type="EC" id="2.7.8.-" evidence="15"/>
<evidence type="ECO:0000256" key="5">
    <source>
        <dbReference type="ARBA" id="ARBA00022516"/>
    </source>
</evidence>
<proteinExistence type="predicted"/>
<keyword evidence="10 16" id="KW-1133">Transmembrane helix</keyword>
<evidence type="ECO:0000256" key="15">
    <source>
        <dbReference type="NCBIfam" id="TIGR04265"/>
    </source>
</evidence>